<feature type="compositionally biased region" description="Acidic residues" evidence="1">
    <location>
        <begin position="97"/>
        <end position="108"/>
    </location>
</feature>
<feature type="compositionally biased region" description="Low complexity" evidence="1">
    <location>
        <begin position="71"/>
        <end position="93"/>
    </location>
</feature>
<dbReference type="EMBL" id="CAJNNV010016802">
    <property type="protein sequence ID" value="CAE8604690.1"/>
    <property type="molecule type" value="Genomic_DNA"/>
</dbReference>
<reference evidence="2" key="1">
    <citation type="submission" date="2021-02" db="EMBL/GenBank/DDBJ databases">
        <authorList>
            <person name="Dougan E. K."/>
            <person name="Rhodes N."/>
            <person name="Thang M."/>
            <person name="Chan C."/>
        </authorList>
    </citation>
    <scope>NUCLEOTIDE SEQUENCE</scope>
</reference>
<sequence>MASKSLRCFLRVPRCRARTGSPKTAKTTLLFDGCFFVGSLLFARLFICCKKMFLDAALGSPSAPPSRLPLNKNKNNNNNNNNKHSNNNNNHSNNNDHDDDEDDDDEDDNNKTPSRLPLEQSSRRCGATHSTRMLVGLVFTSFSHRVLSTFLRN</sequence>
<gene>
    <name evidence="2" type="ORF">PGLA1383_LOCUS22839</name>
</gene>
<proteinExistence type="predicted"/>
<feature type="region of interest" description="Disordered" evidence="1">
    <location>
        <begin position="59"/>
        <end position="125"/>
    </location>
</feature>
<comment type="caution">
    <text evidence="2">The sequence shown here is derived from an EMBL/GenBank/DDBJ whole genome shotgun (WGS) entry which is preliminary data.</text>
</comment>
<accession>A0A813EXQ4</accession>
<name>A0A813EXQ4_POLGL</name>
<dbReference type="Proteomes" id="UP000654075">
    <property type="component" value="Unassembled WGS sequence"/>
</dbReference>
<evidence type="ECO:0000256" key="1">
    <source>
        <dbReference type="SAM" id="MobiDB-lite"/>
    </source>
</evidence>
<dbReference type="AlphaFoldDB" id="A0A813EXQ4"/>
<organism evidence="2 3">
    <name type="scientific">Polarella glacialis</name>
    <name type="common">Dinoflagellate</name>
    <dbReference type="NCBI Taxonomy" id="89957"/>
    <lineage>
        <taxon>Eukaryota</taxon>
        <taxon>Sar</taxon>
        <taxon>Alveolata</taxon>
        <taxon>Dinophyceae</taxon>
        <taxon>Suessiales</taxon>
        <taxon>Suessiaceae</taxon>
        <taxon>Polarella</taxon>
    </lineage>
</organism>
<protein>
    <submittedName>
        <fullName evidence="2">Uncharacterized protein</fullName>
    </submittedName>
</protein>
<evidence type="ECO:0000313" key="3">
    <source>
        <dbReference type="Proteomes" id="UP000654075"/>
    </source>
</evidence>
<evidence type="ECO:0000313" key="2">
    <source>
        <dbReference type="EMBL" id="CAE8604690.1"/>
    </source>
</evidence>
<keyword evidence="3" id="KW-1185">Reference proteome</keyword>